<comment type="similarity">
    <text evidence="1">Belongs to the UPF0749 family.</text>
</comment>
<evidence type="ECO:0000313" key="5">
    <source>
        <dbReference type="Proteomes" id="UP000192527"/>
    </source>
</evidence>
<sequence>MKGKPLILSLVLFTSGFLVAYNYQQTANIPQMVQLSDSQWEKDYFYKQQLLEMEEKNKELREELKVKRDKIQEYDSKLADSENVVADFVQRKNKLQMLAGELPLQGSGVEVTLKDAEYIPEEDQVNQYIVHESHIHMVINELLSAGAKAIAVNGQRIFSDSYISCTGPVITVDGIQHPAPFVITAIGDSDILYSSLDLTQGIIDYLLSDHVDVEMSKEAEIQMQAKLSAEG</sequence>
<reference evidence="4 5" key="1">
    <citation type="submission" date="2017-04" db="EMBL/GenBank/DDBJ databases">
        <title>The whole genome sequencing and assembly of Halobacillus mangrovi strain.</title>
        <authorList>
            <person name="Lee S.-J."/>
            <person name="Park M.-K."/>
            <person name="Kim J.-Y."/>
            <person name="Lee Y.-J."/>
            <person name="Yi H."/>
            <person name="Bahn Y.-S."/>
            <person name="Kim J.F."/>
            <person name="Lee D.-W."/>
        </authorList>
    </citation>
    <scope>NUCLEOTIDE SEQUENCE [LARGE SCALE GENOMIC DNA]</scope>
    <source>
        <strain evidence="4 5">KTB 131</strain>
    </source>
</reference>
<evidence type="ECO:0000256" key="2">
    <source>
        <dbReference type="SAM" id="Coils"/>
    </source>
</evidence>
<evidence type="ECO:0008006" key="6">
    <source>
        <dbReference type="Google" id="ProtNLM"/>
    </source>
</evidence>
<protein>
    <recommendedName>
        <fullName evidence="6">DUF881 domain-containing protein</fullName>
    </recommendedName>
</protein>
<feature type="chain" id="PRO_5038836572" description="DUF881 domain-containing protein" evidence="3">
    <location>
        <begin position="21"/>
        <end position="231"/>
    </location>
</feature>
<dbReference type="InterPro" id="IPR010273">
    <property type="entry name" value="DUF881"/>
</dbReference>
<proteinExistence type="inferred from homology"/>
<dbReference type="OrthoDB" id="9776196at2"/>
<name>A0A1W6A0Z6_9BACI</name>
<feature type="coiled-coil region" evidence="2">
    <location>
        <begin position="50"/>
        <end position="77"/>
    </location>
</feature>
<keyword evidence="2" id="KW-0175">Coiled coil</keyword>
<keyword evidence="3" id="KW-0732">Signal</keyword>
<dbReference type="Pfam" id="PF05949">
    <property type="entry name" value="DUF881"/>
    <property type="match status" value="1"/>
</dbReference>
<dbReference type="STRING" id="402384.HM131_12255"/>
<evidence type="ECO:0000256" key="1">
    <source>
        <dbReference type="ARBA" id="ARBA00009108"/>
    </source>
</evidence>
<dbReference type="PANTHER" id="PTHR37313:SF2">
    <property type="entry name" value="UPF0749 PROTEIN YLXX"/>
    <property type="match status" value="1"/>
</dbReference>
<evidence type="ECO:0000313" key="4">
    <source>
        <dbReference type="EMBL" id="ARI79199.1"/>
    </source>
</evidence>
<organism evidence="4 5">
    <name type="scientific">Halobacillus mangrovi</name>
    <dbReference type="NCBI Taxonomy" id="402384"/>
    <lineage>
        <taxon>Bacteria</taxon>
        <taxon>Bacillati</taxon>
        <taxon>Bacillota</taxon>
        <taxon>Bacilli</taxon>
        <taxon>Bacillales</taxon>
        <taxon>Bacillaceae</taxon>
        <taxon>Halobacillus</taxon>
    </lineage>
</organism>
<dbReference type="Gene3D" id="3.30.70.1880">
    <property type="entry name" value="Protein of unknown function DUF881"/>
    <property type="match status" value="1"/>
</dbReference>
<dbReference type="PANTHER" id="PTHR37313">
    <property type="entry name" value="UPF0749 PROTEIN RV1825"/>
    <property type="match status" value="1"/>
</dbReference>
<evidence type="ECO:0000256" key="3">
    <source>
        <dbReference type="SAM" id="SignalP"/>
    </source>
</evidence>
<feature type="signal peptide" evidence="3">
    <location>
        <begin position="1"/>
        <end position="20"/>
    </location>
</feature>
<dbReference type="EMBL" id="CP020772">
    <property type="protein sequence ID" value="ARI79199.1"/>
    <property type="molecule type" value="Genomic_DNA"/>
</dbReference>
<dbReference type="KEGG" id="hmn:HM131_12255"/>
<gene>
    <name evidence="4" type="ORF">HM131_12255</name>
</gene>
<keyword evidence="5" id="KW-1185">Reference proteome</keyword>
<dbReference type="Proteomes" id="UP000192527">
    <property type="component" value="Chromosome"/>
</dbReference>
<accession>A0A1W6A0Z6</accession>
<dbReference type="AlphaFoldDB" id="A0A1W6A0Z6"/>